<evidence type="ECO:0000256" key="2">
    <source>
        <dbReference type="SAM" id="MobiDB-lite"/>
    </source>
</evidence>
<dbReference type="InterPro" id="IPR013087">
    <property type="entry name" value="Znf_C2H2_type"/>
</dbReference>
<dbReference type="PROSITE" id="PS00028">
    <property type="entry name" value="ZINC_FINGER_C2H2_1"/>
    <property type="match status" value="2"/>
</dbReference>
<feature type="compositionally biased region" description="Basic and acidic residues" evidence="2">
    <location>
        <begin position="173"/>
        <end position="190"/>
    </location>
</feature>
<dbReference type="EMBL" id="VYZN01000042">
    <property type="protein sequence ID" value="KAE9530772.1"/>
    <property type="molecule type" value="Genomic_DNA"/>
</dbReference>
<feature type="domain" description="C2H2-type" evidence="3">
    <location>
        <begin position="2"/>
        <end position="29"/>
    </location>
</feature>
<protein>
    <recommendedName>
        <fullName evidence="3">C2H2-type domain-containing protein</fullName>
    </recommendedName>
</protein>
<feature type="region of interest" description="Disordered" evidence="2">
    <location>
        <begin position="152"/>
        <end position="214"/>
    </location>
</feature>
<accession>A0A6G0TD98</accession>
<dbReference type="Proteomes" id="UP000475862">
    <property type="component" value="Unassembled WGS sequence"/>
</dbReference>
<dbReference type="OrthoDB" id="6617712at2759"/>
<reference evidence="4 5" key="1">
    <citation type="submission" date="2019-08" db="EMBL/GenBank/DDBJ databases">
        <title>The genome of the soybean aphid Biotype 1, its phylome, world population structure and adaptation to the North American continent.</title>
        <authorList>
            <person name="Giordano R."/>
            <person name="Donthu R.K."/>
            <person name="Hernandez A.G."/>
            <person name="Wright C.L."/>
            <person name="Zimin A.V."/>
        </authorList>
    </citation>
    <scope>NUCLEOTIDE SEQUENCE [LARGE SCALE GENOMIC DNA]</scope>
    <source>
        <tissue evidence="4">Whole aphids</tissue>
    </source>
</reference>
<evidence type="ECO:0000259" key="3">
    <source>
        <dbReference type="PROSITE" id="PS50157"/>
    </source>
</evidence>
<dbReference type="Pfam" id="PF00096">
    <property type="entry name" value="zf-C2H2"/>
    <property type="match status" value="2"/>
</dbReference>
<keyword evidence="1" id="KW-0479">Metal-binding</keyword>
<dbReference type="AlphaFoldDB" id="A0A6G0TD98"/>
<evidence type="ECO:0000256" key="1">
    <source>
        <dbReference type="PROSITE-ProRule" id="PRU00042"/>
    </source>
</evidence>
<keyword evidence="5" id="KW-1185">Reference proteome</keyword>
<sequence length="332" mass="37601">MFKCDKCPSVFKAKRHLMAHKKVHLGIRYPCIICQSSFNYKSNLIRHQKTLHGIVNVSDHRRPAQPTARESDLQFASPVTFSREDIQIAPQIIVPDIPAGVSNMISDGDDYYLLAMDADEILDTNTVKELKLKRENIGDTFWKKCIQKSEQAANKRLRPEMKHRRTESNGIKSEPEKESEVESKIVRNVEDPGVCVNDSGVESPESRQQMSVKRKKMSFEDNLLQMLEGRKVEDPVSSFLMSLAPQIRKLCQEKQNQIFIEFLQTIQRVSSTNPNQTSSSLTSTGLDTNQSVFAAVSAANPHQCFNYDTNLSQTKTVPDSPLTIPLIMTEED</sequence>
<dbReference type="PROSITE" id="PS50157">
    <property type="entry name" value="ZINC_FINGER_C2H2_2"/>
    <property type="match status" value="2"/>
</dbReference>
<dbReference type="SMART" id="SM00355">
    <property type="entry name" value="ZnF_C2H2"/>
    <property type="match status" value="2"/>
</dbReference>
<evidence type="ECO:0000313" key="5">
    <source>
        <dbReference type="Proteomes" id="UP000475862"/>
    </source>
</evidence>
<proteinExistence type="predicted"/>
<keyword evidence="1" id="KW-0863">Zinc-finger</keyword>
<gene>
    <name evidence="4" type="ORF">AGLY_011234</name>
</gene>
<evidence type="ECO:0000313" key="4">
    <source>
        <dbReference type="EMBL" id="KAE9530772.1"/>
    </source>
</evidence>
<dbReference type="GO" id="GO:0008270">
    <property type="term" value="F:zinc ion binding"/>
    <property type="evidence" value="ECO:0007669"/>
    <property type="project" value="UniProtKB-KW"/>
</dbReference>
<dbReference type="InterPro" id="IPR036236">
    <property type="entry name" value="Znf_C2H2_sf"/>
</dbReference>
<dbReference type="Gene3D" id="3.30.160.60">
    <property type="entry name" value="Classic Zinc Finger"/>
    <property type="match status" value="1"/>
</dbReference>
<dbReference type="SUPFAM" id="SSF57667">
    <property type="entry name" value="beta-beta-alpha zinc fingers"/>
    <property type="match status" value="1"/>
</dbReference>
<feature type="domain" description="C2H2-type" evidence="3">
    <location>
        <begin position="29"/>
        <end position="52"/>
    </location>
</feature>
<keyword evidence="1" id="KW-0862">Zinc</keyword>
<organism evidence="4 5">
    <name type="scientific">Aphis glycines</name>
    <name type="common">Soybean aphid</name>
    <dbReference type="NCBI Taxonomy" id="307491"/>
    <lineage>
        <taxon>Eukaryota</taxon>
        <taxon>Metazoa</taxon>
        <taxon>Ecdysozoa</taxon>
        <taxon>Arthropoda</taxon>
        <taxon>Hexapoda</taxon>
        <taxon>Insecta</taxon>
        <taxon>Pterygota</taxon>
        <taxon>Neoptera</taxon>
        <taxon>Paraneoptera</taxon>
        <taxon>Hemiptera</taxon>
        <taxon>Sternorrhyncha</taxon>
        <taxon>Aphidomorpha</taxon>
        <taxon>Aphidoidea</taxon>
        <taxon>Aphididae</taxon>
        <taxon>Aphidini</taxon>
        <taxon>Aphis</taxon>
        <taxon>Aphis</taxon>
    </lineage>
</organism>
<comment type="caution">
    <text evidence="4">The sequence shown here is derived from an EMBL/GenBank/DDBJ whole genome shotgun (WGS) entry which is preliminary data.</text>
</comment>
<name>A0A6G0TD98_APHGL</name>